<feature type="region of interest" description="Disordered" evidence="1">
    <location>
        <begin position="1"/>
        <end position="46"/>
    </location>
</feature>
<proteinExistence type="predicted"/>
<gene>
    <name evidence="2" type="ORF">ACFFX0_08725</name>
</gene>
<sequence length="108" mass="11534">MVVGARWCSASAGEERRGLDRRLDQAVRQGGDDDHGEEDGHGAVGAAGRRLGVGSAVRGVLVAGAHLACSFSRIWSSEMWCFWATGRTSRLAMKPTASRPTMMNSETV</sequence>
<protein>
    <submittedName>
        <fullName evidence="2">Uncharacterized protein</fullName>
    </submittedName>
</protein>
<reference evidence="2 3" key="1">
    <citation type="submission" date="2024-09" db="EMBL/GenBank/DDBJ databases">
        <authorList>
            <person name="Sun Q."/>
            <person name="Mori K."/>
        </authorList>
    </citation>
    <scope>NUCLEOTIDE SEQUENCE [LARGE SCALE GENOMIC DNA]</scope>
    <source>
        <strain evidence="2 3">CCM 7609</strain>
    </source>
</reference>
<organism evidence="2 3">
    <name type="scientific">Citricoccus parietis</name>
    <dbReference type="NCBI Taxonomy" id="592307"/>
    <lineage>
        <taxon>Bacteria</taxon>
        <taxon>Bacillati</taxon>
        <taxon>Actinomycetota</taxon>
        <taxon>Actinomycetes</taxon>
        <taxon>Micrococcales</taxon>
        <taxon>Micrococcaceae</taxon>
        <taxon>Citricoccus</taxon>
    </lineage>
</organism>
<dbReference type="Proteomes" id="UP001589575">
    <property type="component" value="Unassembled WGS sequence"/>
</dbReference>
<dbReference type="EMBL" id="JBHMFI010000001">
    <property type="protein sequence ID" value="MFB9071273.1"/>
    <property type="molecule type" value="Genomic_DNA"/>
</dbReference>
<evidence type="ECO:0000256" key="1">
    <source>
        <dbReference type="SAM" id="MobiDB-lite"/>
    </source>
</evidence>
<evidence type="ECO:0000313" key="3">
    <source>
        <dbReference type="Proteomes" id="UP001589575"/>
    </source>
</evidence>
<accession>A0ABV5FX56</accession>
<keyword evidence="3" id="KW-1185">Reference proteome</keyword>
<feature type="compositionally biased region" description="Basic and acidic residues" evidence="1">
    <location>
        <begin position="13"/>
        <end position="41"/>
    </location>
</feature>
<name>A0ABV5FX56_9MICC</name>
<comment type="caution">
    <text evidence="2">The sequence shown here is derived from an EMBL/GenBank/DDBJ whole genome shotgun (WGS) entry which is preliminary data.</text>
</comment>
<evidence type="ECO:0000313" key="2">
    <source>
        <dbReference type="EMBL" id="MFB9071273.1"/>
    </source>
</evidence>